<evidence type="ECO:0000313" key="3">
    <source>
        <dbReference type="Proteomes" id="UP001139450"/>
    </source>
</evidence>
<dbReference type="RefSeq" id="WP_245133224.1">
    <property type="nucleotide sequence ID" value="NZ_JALJEJ010000017.1"/>
</dbReference>
<evidence type="ECO:0000256" key="1">
    <source>
        <dbReference type="SAM" id="Phobius"/>
    </source>
</evidence>
<accession>A0A9X1X6K9</accession>
<sequence length="414" mass="46092">MVKAGALYLVIVVTLVVAVLCSSLIVAAYLYKSQYQQKFRYDVLSNNLLSAENLVLSVDSIDKKLSLFNSVNDSVIVQRYHWGLFDIGIARSFINQDTLTKVFSIAHSIDSAKWCAIYLIDEDRPVSVSGQTTIKGDAYLPKAGIKEAYVDNSAYLGDKRLVIGRKLTSEKQLPTLNSAILAQIKSYFKQVAANKPTISIPDSASNLFLQNLKTYCFHKKAYQINSAIKGHVLIQSDTTIRISREADIRDAIICAPTVIVEDGFTGNYQIFATDSVHIGKNCKLTYPSVIGALQEQRKDVKSPARIIIGENTRIDGTLFTFQDGKSQSPPVIELKKNTVIQGQVYASGILNYQKDVTINGSVYVSRLLYETTYTRYENYLINIHINTPALSRYYNSSGLLPAASPKQKVLQWLN</sequence>
<keyword evidence="1" id="KW-1133">Transmembrane helix</keyword>
<comment type="caution">
    <text evidence="2">The sequence shown here is derived from an EMBL/GenBank/DDBJ whole genome shotgun (WGS) entry which is preliminary data.</text>
</comment>
<keyword evidence="1" id="KW-0472">Membrane</keyword>
<keyword evidence="1" id="KW-0812">Transmembrane</keyword>
<evidence type="ECO:0000313" key="2">
    <source>
        <dbReference type="EMBL" id="MCJ8212032.1"/>
    </source>
</evidence>
<protein>
    <submittedName>
        <fullName evidence="2">Uncharacterized protein</fullName>
    </submittedName>
</protein>
<dbReference type="EMBL" id="JALJEJ010000017">
    <property type="protein sequence ID" value="MCJ8212032.1"/>
    <property type="molecule type" value="Genomic_DNA"/>
</dbReference>
<proteinExistence type="predicted"/>
<dbReference type="Proteomes" id="UP001139450">
    <property type="component" value="Unassembled WGS sequence"/>
</dbReference>
<name>A0A9X1X6K9_9SPHI</name>
<reference evidence="2" key="1">
    <citation type="submission" date="2022-04" db="EMBL/GenBank/DDBJ databases">
        <title>Mucilaginibacter sp. RS28 isolated from freshwater.</title>
        <authorList>
            <person name="Ko S.-R."/>
        </authorList>
    </citation>
    <scope>NUCLEOTIDE SEQUENCE</scope>
    <source>
        <strain evidence="2">RS28</strain>
    </source>
</reference>
<organism evidence="2 3">
    <name type="scientific">Mucilaginibacter straminoryzae</name>
    <dbReference type="NCBI Taxonomy" id="2932774"/>
    <lineage>
        <taxon>Bacteria</taxon>
        <taxon>Pseudomonadati</taxon>
        <taxon>Bacteroidota</taxon>
        <taxon>Sphingobacteriia</taxon>
        <taxon>Sphingobacteriales</taxon>
        <taxon>Sphingobacteriaceae</taxon>
        <taxon>Mucilaginibacter</taxon>
    </lineage>
</organism>
<dbReference type="AlphaFoldDB" id="A0A9X1X6K9"/>
<gene>
    <name evidence="2" type="ORF">MUY27_20110</name>
</gene>
<dbReference type="Gene3D" id="2.160.10.10">
    <property type="entry name" value="Hexapeptide repeat proteins"/>
    <property type="match status" value="1"/>
</dbReference>
<dbReference type="InterPro" id="IPR011004">
    <property type="entry name" value="Trimer_LpxA-like_sf"/>
</dbReference>
<feature type="transmembrane region" description="Helical" evidence="1">
    <location>
        <begin position="6"/>
        <end position="31"/>
    </location>
</feature>
<keyword evidence="3" id="KW-1185">Reference proteome</keyword>
<dbReference type="SUPFAM" id="SSF51161">
    <property type="entry name" value="Trimeric LpxA-like enzymes"/>
    <property type="match status" value="1"/>
</dbReference>